<accession>A0A2R7Y0H0</accession>
<dbReference type="EMBL" id="NDWU01000031">
    <property type="protein sequence ID" value="PUA31031.1"/>
    <property type="molecule type" value="Genomic_DNA"/>
</dbReference>
<dbReference type="GO" id="GO:0005840">
    <property type="term" value="C:ribosome"/>
    <property type="evidence" value="ECO:0007669"/>
    <property type="project" value="UniProtKB-KW"/>
</dbReference>
<protein>
    <recommendedName>
        <fullName evidence="4">50S ribosomal protein L39e</fullName>
    </recommendedName>
</protein>
<keyword evidence="3" id="KW-0687">Ribonucleoprotein</keyword>
<evidence type="ECO:0000256" key="2">
    <source>
        <dbReference type="ARBA" id="ARBA00022980"/>
    </source>
</evidence>
<comment type="similarity">
    <text evidence="1">Belongs to the eukaryotic ribosomal protein eL39 family.</text>
</comment>
<reference evidence="5 6" key="1">
    <citation type="submission" date="2017-04" db="EMBL/GenBank/DDBJ databases">
        <title>Draft Aigarchaeota genome from a New Zealand hot spring.</title>
        <authorList>
            <person name="Reysenbach A.-L."/>
            <person name="Donaho J.A."/>
            <person name="Gerhart J."/>
            <person name="Kelley J.F."/>
            <person name="Kouba K."/>
            <person name="Podar M."/>
            <person name="Stott M."/>
        </authorList>
    </citation>
    <scope>NUCLEOTIDE SEQUENCE [LARGE SCALE GENOMIC DNA]</scope>
    <source>
        <strain evidence="5">NZ13_MG1</strain>
    </source>
</reference>
<evidence type="ECO:0000256" key="3">
    <source>
        <dbReference type="ARBA" id="ARBA00023274"/>
    </source>
</evidence>
<dbReference type="Proteomes" id="UP000244066">
    <property type="component" value="Unassembled WGS sequence"/>
</dbReference>
<dbReference type="GO" id="GO:0006412">
    <property type="term" value="P:translation"/>
    <property type="evidence" value="ECO:0007669"/>
    <property type="project" value="InterPro"/>
</dbReference>
<dbReference type="Pfam" id="PF00832">
    <property type="entry name" value="Ribosomal_L39"/>
    <property type="match status" value="1"/>
</dbReference>
<sequence>MVRNLPLKKRLARARRRSWPVPTWVILKTARKVRTHARRRHWRTSRIKP</sequence>
<keyword evidence="2 5" id="KW-0689">Ribosomal protein</keyword>
<evidence type="ECO:0000256" key="4">
    <source>
        <dbReference type="ARBA" id="ARBA00035373"/>
    </source>
</evidence>
<dbReference type="SUPFAM" id="SSF48662">
    <property type="entry name" value="Ribosomal protein L39e"/>
    <property type="match status" value="1"/>
</dbReference>
<proteinExistence type="inferred from homology"/>
<evidence type="ECO:0000313" key="5">
    <source>
        <dbReference type="EMBL" id="PUA31031.1"/>
    </source>
</evidence>
<organism evidence="5 6">
    <name type="scientific">Candidatus Terraquivivens tikiterensis</name>
    <dbReference type="NCBI Taxonomy" id="1980982"/>
    <lineage>
        <taxon>Archaea</taxon>
        <taxon>Nitrososphaerota</taxon>
        <taxon>Candidatus Wolframiiraptoraceae</taxon>
        <taxon>Candidatus Terraquivivens</taxon>
    </lineage>
</organism>
<dbReference type="AlphaFoldDB" id="A0A2R7Y0H0"/>
<dbReference type="GO" id="GO:0003735">
    <property type="term" value="F:structural constituent of ribosome"/>
    <property type="evidence" value="ECO:0007669"/>
    <property type="project" value="InterPro"/>
</dbReference>
<name>A0A2R7Y0H0_9ARCH</name>
<dbReference type="InterPro" id="IPR023626">
    <property type="entry name" value="Ribosomal_eL39_dom_sf"/>
</dbReference>
<gene>
    <name evidence="5" type="primary">rpl39e</name>
    <name evidence="5" type="ORF">B9J98_08070</name>
</gene>
<evidence type="ECO:0000256" key="1">
    <source>
        <dbReference type="ARBA" id="ARBA00009339"/>
    </source>
</evidence>
<dbReference type="InterPro" id="IPR000077">
    <property type="entry name" value="Ribosomal_eL39"/>
</dbReference>
<evidence type="ECO:0000313" key="6">
    <source>
        <dbReference type="Proteomes" id="UP000244066"/>
    </source>
</evidence>
<comment type="caution">
    <text evidence="5">The sequence shown here is derived from an EMBL/GenBank/DDBJ whole genome shotgun (WGS) entry which is preliminary data.</text>
</comment>
<dbReference type="Gene3D" id="1.10.1620.10">
    <property type="entry name" value="Ribosomal protein L39e"/>
    <property type="match status" value="1"/>
</dbReference>
<dbReference type="GO" id="GO:1990904">
    <property type="term" value="C:ribonucleoprotein complex"/>
    <property type="evidence" value="ECO:0007669"/>
    <property type="project" value="UniProtKB-KW"/>
</dbReference>